<evidence type="ECO:0000256" key="1">
    <source>
        <dbReference type="SAM" id="SignalP"/>
    </source>
</evidence>
<feature type="signal peptide" evidence="1">
    <location>
        <begin position="1"/>
        <end position="30"/>
    </location>
</feature>
<dbReference type="OrthoDB" id="6220244at2759"/>
<gene>
    <name evidence="2" type="ORF">CRM22_010065</name>
</gene>
<protein>
    <submittedName>
        <fullName evidence="2">Uncharacterized protein</fullName>
    </submittedName>
</protein>
<organism evidence="2 3">
    <name type="scientific">Opisthorchis felineus</name>
    <dbReference type="NCBI Taxonomy" id="147828"/>
    <lineage>
        <taxon>Eukaryota</taxon>
        <taxon>Metazoa</taxon>
        <taxon>Spiralia</taxon>
        <taxon>Lophotrochozoa</taxon>
        <taxon>Platyhelminthes</taxon>
        <taxon>Trematoda</taxon>
        <taxon>Digenea</taxon>
        <taxon>Opisthorchiida</taxon>
        <taxon>Opisthorchiata</taxon>
        <taxon>Opisthorchiidae</taxon>
        <taxon>Opisthorchis</taxon>
    </lineage>
</organism>
<name>A0A4S2L2V4_OPIFE</name>
<keyword evidence="3" id="KW-1185">Reference proteome</keyword>
<proteinExistence type="predicted"/>
<dbReference type="Proteomes" id="UP000308267">
    <property type="component" value="Unassembled WGS sequence"/>
</dbReference>
<dbReference type="AlphaFoldDB" id="A0A4S2L2V4"/>
<reference evidence="2 3" key="1">
    <citation type="journal article" date="2019" name="BMC Genomics">
        <title>New insights from Opisthorchis felineus genome: update on genomics of the epidemiologically important liver flukes.</title>
        <authorList>
            <person name="Ershov N.I."/>
            <person name="Mordvinov V.A."/>
            <person name="Prokhortchouk E.B."/>
            <person name="Pakharukova M.Y."/>
            <person name="Gunbin K.V."/>
            <person name="Ustyantsev K."/>
            <person name="Genaev M.A."/>
            <person name="Blinov A.G."/>
            <person name="Mazur A."/>
            <person name="Boulygina E."/>
            <person name="Tsygankova S."/>
            <person name="Khrameeva E."/>
            <person name="Chekanov N."/>
            <person name="Fan G."/>
            <person name="Xiao A."/>
            <person name="Zhang H."/>
            <person name="Xu X."/>
            <person name="Yang H."/>
            <person name="Solovyev V."/>
            <person name="Lee S.M."/>
            <person name="Liu X."/>
            <person name="Afonnikov D.A."/>
            <person name="Skryabin K.G."/>
        </authorList>
    </citation>
    <scope>NUCLEOTIDE SEQUENCE [LARGE SCALE GENOMIC DNA]</scope>
    <source>
        <strain evidence="2">AK-0245</strain>
        <tissue evidence="2">Whole organism</tissue>
    </source>
</reference>
<sequence length="97" mass="10786">MGKLRFSSVSETFVLTVLCILFVSIDSADSKNLCASPEEECGTFKPCCGRHLICKRLGSAEGQCVRCARDHEHCNRSSECCLGVCMNHTCRHIMRDN</sequence>
<keyword evidence="1" id="KW-0732">Signal</keyword>
<comment type="caution">
    <text evidence="2">The sequence shown here is derived from an EMBL/GenBank/DDBJ whole genome shotgun (WGS) entry which is preliminary data.</text>
</comment>
<dbReference type="EMBL" id="SJOL01009565">
    <property type="protein sequence ID" value="TGZ56920.1"/>
    <property type="molecule type" value="Genomic_DNA"/>
</dbReference>
<evidence type="ECO:0000313" key="2">
    <source>
        <dbReference type="EMBL" id="TGZ56920.1"/>
    </source>
</evidence>
<accession>A0A4S2L2V4</accession>
<evidence type="ECO:0000313" key="3">
    <source>
        <dbReference type="Proteomes" id="UP000308267"/>
    </source>
</evidence>
<feature type="chain" id="PRO_5020673064" evidence="1">
    <location>
        <begin position="31"/>
        <end position="97"/>
    </location>
</feature>